<dbReference type="PROSITE" id="PS50994">
    <property type="entry name" value="INTEGRASE"/>
    <property type="match status" value="1"/>
</dbReference>
<evidence type="ECO:0000313" key="2">
    <source>
        <dbReference type="EMBL" id="MFC0391715.1"/>
    </source>
</evidence>
<dbReference type="InterPro" id="IPR012337">
    <property type="entry name" value="RNaseH-like_sf"/>
</dbReference>
<gene>
    <name evidence="2" type="ORF">ACFFJ8_10095</name>
</gene>
<comment type="caution">
    <text evidence="2">The sequence shown here is derived from an EMBL/GenBank/DDBJ whole genome shotgun (WGS) entry which is preliminary data.</text>
</comment>
<dbReference type="InterPro" id="IPR001584">
    <property type="entry name" value="Integrase_cat-core"/>
</dbReference>
<dbReference type="Pfam" id="PF00665">
    <property type="entry name" value="rve"/>
    <property type="match status" value="1"/>
</dbReference>
<dbReference type="Gene3D" id="3.30.420.10">
    <property type="entry name" value="Ribonuclease H-like superfamily/Ribonuclease H"/>
    <property type="match status" value="1"/>
</dbReference>
<organism evidence="2 3">
    <name type="scientific">Paenibacillus mendelii</name>
    <dbReference type="NCBI Taxonomy" id="206163"/>
    <lineage>
        <taxon>Bacteria</taxon>
        <taxon>Bacillati</taxon>
        <taxon>Bacillota</taxon>
        <taxon>Bacilli</taxon>
        <taxon>Bacillales</taxon>
        <taxon>Paenibacillaceae</taxon>
        <taxon>Paenibacillus</taxon>
    </lineage>
</organism>
<protein>
    <submittedName>
        <fullName evidence="2">Transposase</fullName>
    </submittedName>
</protein>
<dbReference type="InterPro" id="IPR050900">
    <property type="entry name" value="Transposase_IS3/IS150/IS904"/>
</dbReference>
<feature type="domain" description="Integrase catalytic" evidence="1">
    <location>
        <begin position="14"/>
        <end position="93"/>
    </location>
</feature>
<dbReference type="Proteomes" id="UP001589818">
    <property type="component" value="Unassembled WGS sequence"/>
</dbReference>
<dbReference type="SUPFAM" id="SSF53098">
    <property type="entry name" value="Ribonuclease H-like"/>
    <property type="match status" value="1"/>
</dbReference>
<dbReference type="InterPro" id="IPR036397">
    <property type="entry name" value="RNaseH_sf"/>
</dbReference>
<evidence type="ECO:0000259" key="1">
    <source>
        <dbReference type="PROSITE" id="PS50994"/>
    </source>
</evidence>
<keyword evidence="3" id="KW-1185">Reference proteome</keyword>
<reference evidence="2 3" key="1">
    <citation type="submission" date="2024-09" db="EMBL/GenBank/DDBJ databases">
        <authorList>
            <person name="Sun Q."/>
            <person name="Mori K."/>
        </authorList>
    </citation>
    <scope>NUCLEOTIDE SEQUENCE [LARGE SCALE GENOMIC DNA]</scope>
    <source>
        <strain evidence="2 3">CCM 4839</strain>
    </source>
</reference>
<sequence length="134" mass="15668">MLNIPAPICFACFTIDRPNQVWGIDITYLRMGKGFMYLFNIIDWYSRKVIDYELSSTLEKGFVLKCLKRAFRRCKPEILNSDQGSHFNQCGLSCSSREGRGKGLDGWERPSYGQQPHRALFPITQVRMYLYQRI</sequence>
<evidence type="ECO:0000313" key="3">
    <source>
        <dbReference type="Proteomes" id="UP001589818"/>
    </source>
</evidence>
<name>A0ABV6J753_9BACL</name>
<proteinExistence type="predicted"/>
<dbReference type="PANTHER" id="PTHR46889">
    <property type="entry name" value="TRANSPOSASE INSF FOR INSERTION SEQUENCE IS3B-RELATED"/>
    <property type="match status" value="1"/>
</dbReference>
<dbReference type="RefSeq" id="WP_373567597.1">
    <property type="nucleotide sequence ID" value="NZ_JANHOF010000011.1"/>
</dbReference>
<dbReference type="PANTHER" id="PTHR46889:SF4">
    <property type="entry name" value="TRANSPOSASE INSO FOR INSERTION SEQUENCE ELEMENT IS911B-RELATED"/>
    <property type="match status" value="1"/>
</dbReference>
<accession>A0ABV6J753</accession>
<dbReference type="EMBL" id="JBHLVF010000012">
    <property type="protein sequence ID" value="MFC0391715.1"/>
    <property type="molecule type" value="Genomic_DNA"/>
</dbReference>